<feature type="transmembrane region" description="Helical" evidence="6">
    <location>
        <begin position="541"/>
        <end position="562"/>
    </location>
</feature>
<dbReference type="PIRSF" id="PIRSF018968">
    <property type="entry name" value="ABC_permease_BceB"/>
    <property type="match status" value="1"/>
</dbReference>
<accession>A0A926NDY7</accession>
<protein>
    <submittedName>
        <fullName evidence="8">ABC transporter permease</fullName>
    </submittedName>
</protein>
<dbReference type="AlphaFoldDB" id="A0A926NDY7"/>
<gene>
    <name evidence="8" type="ORF">IC620_04860</name>
</gene>
<keyword evidence="2 6" id="KW-1003">Cell membrane</keyword>
<comment type="subcellular location">
    <subcellularLocation>
        <location evidence="1 6">Cell membrane</location>
        <topology evidence="1 6">Multi-pass membrane protein</topology>
    </subcellularLocation>
</comment>
<evidence type="ECO:0000256" key="1">
    <source>
        <dbReference type="ARBA" id="ARBA00004651"/>
    </source>
</evidence>
<dbReference type="PANTHER" id="PTHR46795">
    <property type="entry name" value="ABC TRANSPORTER PERMEASE-RELATED-RELATED"/>
    <property type="match status" value="1"/>
</dbReference>
<proteinExistence type="inferred from homology"/>
<dbReference type="InterPro" id="IPR052536">
    <property type="entry name" value="ABC-4_Integral_Memb_Prot"/>
</dbReference>
<dbReference type="PANTHER" id="PTHR46795:SF3">
    <property type="entry name" value="ABC TRANSPORTER PERMEASE"/>
    <property type="match status" value="1"/>
</dbReference>
<evidence type="ECO:0000259" key="7">
    <source>
        <dbReference type="Pfam" id="PF02687"/>
    </source>
</evidence>
<keyword evidence="6" id="KW-0813">Transport</keyword>
<dbReference type="GO" id="GO:0005886">
    <property type="term" value="C:plasma membrane"/>
    <property type="evidence" value="ECO:0007669"/>
    <property type="project" value="UniProtKB-SubCell"/>
</dbReference>
<feature type="domain" description="ABC3 transporter permease C-terminal" evidence="7">
    <location>
        <begin position="64"/>
        <end position="176"/>
    </location>
</feature>
<feature type="transmembrane region" description="Helical" evidence="6">
    <location>
        <begin position="110"/>
        <end position="143"/>
    </location>
</feature>
<evidence type="ECO:0000256" key="6">
    <source>
        <dbReference type="PIRNR" id="PIRNR018968"/>
    </source>
</evidence>
<reference evidence="8" key="1">
    <citation type="submission" date="2020-09" db="EMBL/GenBank/DDBJ databases">
        <title>A novel bacterium of genus Hazenella, isolated from South China Sea.</title>
        <authorList>
            <person name="Huang H."/>
            <person name="Mo K."/>
            <person name="Hu Y."/>
        </authorList>
    </citation>
    <scope>NUCLEOTIDE SEQUENCE</scope>
    <source>
        <strain evidence="8">IB182357</strain>
    </source>
</reference>
<evidence type="ECO:0000256" key="5">
    <source>
        <dbReference type="ARBA" id="ARBA00023136"/>
    </source>
</evidence>
<keyword evidence="5 6" id="KW-0472">Membrane</keyword>
<organism evidence="8 9">
    <name type="scientific">Polycladospora coralii</name>
    <dbReference type="NCBI Taxonomy" id="2771432"/>
    <lineage>
        <taxon>Bacteria</taxon>
        <taxon>Bacillati</taxon>
        <taxon>Bacillota</taxon>
        <taxon>Bacilli</taxon>
        <taxon>Bacillales</taxon>
        <taxon>Thermoactinomycetaceae</taxon>
        <taxon>Polycladospora</taxon>
    </lineage>
</organism>
<keyword evidence="4 6" id="KW-1133">Transmembrane helix</keyword>
<keyword evidence="3 6" id="KW-0812">Transmembrane</keyword>
<dbReference type="Proteomes" id="UP000661691">
    <property type="component" value="Unassembled WGS sequence"/>
</dbReference>
<feature type="transmembrane region" description="Helical" evidence="6">
    <location>
        <begin position="291"/>
        <end position="314"/>
    </location>
</feature>
<feature type="transmembrane region" description="Helical" evidence="6">
    <location>
        <begin position="204"/>
        <end position="225"/>
    </location>
</feature>
<comment type="caution">
    <text evidence="8">The sequence shown here is derived from an EMBL/GenBank/DDBJ whole genome shotgun (WGS) entry which is preliminary data.</text>
</comment>
<feature type="transmembrane region" description="Helical" evidence="6">
    <location>
        <begin position="596"/>
        <end position="618"/>
    </location>
</feature>
<dbReference type="InterPro" id="IPR027022">
    <property type="entry name" value="ABC_permease_BceB-typ"/>
</dbReference>
<dbReference type="GO" id="GO:0055085">
    <property type="term" value="P:transmembrane transport"/>
    <property type="evidence" value="ECO:0007669"/>
    <property type="project" value="UniProtKB-UniRule"/>
</dbReference>
<feature type="domain" description="ABC3 transporter permease C-terminal" evidence="7">
    <location>
        <begin position="548"/>
        <end position="661"/>
    </location>
</feature>
<evidence type="ECO:0000313" key="9">
    <source>
        <dbReference type="Proteomes" id="UP000661691"/>
    </source>
</evidence>
<evidence type="ECO:0000256" key="2">
    <source>
        <dbReference type="ARBA" id="ARBA00022475"/>
    </source>
</evidence>
<dbReference type="Pfam" id="PF02687">
    <property type="entry name" value="FtsX"/>
    <property type="match status" value="2"/>
</dbReference>
<keyword evidence="9" id="KW-1185">Reference proteome</keyword>
<feature type="transmembrane region" description="Helical" evidence="6">
    <location>
        <begin position="20"/>
        <end position="38"/>
    </location>
</feature>
<evidence type="ECO:0000313" key="8">
    <source>
        <dbReference type="EMBL" id="MBD1371688.1"/>
    </source>
</evidence>
<name>A0A926NDY7_9BACL</name>
<feature type="transmembrane region" description="Helical" evidence="6">
    <location>
        <begin position="630"/>
        <end position="656"/>
    </location>
</feature>
<evidence type="ECO:0000256" key="3">
    <source>
        <dbReference type="ARBA" id="ARBA00022692"/>
    </source>
</evidence>
<feature type="transmembrane region" description="Helical" evidence="6">
    <location>
        <begin position="58"/>
        <end position="80"/>
    </location>
</feature>
<evidence type="ECO:0000256" key="4">
    <source>
        <dbReference type="ARBA" id="ARBA00022989"/>
    </source>
</evidence>
<comment type="similarity">
    <text evidence="6">Belongs to the ABC-4 integral membrane protein family.</text>
</comment>
<sequence>MMYSKLSLRNVKRSFKDYAIYFLTITLAVCLFYSFNALPAQKVMLDLSSHQEELIDSFMTIIGIISIFITILLAFLILFANRFLIQKRKKELGLYMTLGMTRFEISRVLLIETFLIGLISLGVGLGLGIILSQGLSILTVTLFKVDMQVYQFVFSVTAMLKTILYFSLIYMIVMMCNVIIINRQTLLSLMTAGRKNQRVKMRKTSTGIGLFVLAVLMIGTAYIIVLRNDFILKDLNILYLSVILCLIGSILFFFSISQFLLHIIQKNKQLYYKHLNMFVLRQISSKVNDTFISMTLICMLLFFTITILSTAFSLKDGLEGDLEITTPYDASFFFFNREASPEEMGEKLRELRLDEYGNTVLFNEYVFDQPIVESVNDIEDVSIKKWLSQTYPTIITQTTYAQLSRLQVKEPVTLKENEILFLTNIGAYEDEMRQFTKQIYHMKIGDKSYSISSQGYQLFSTRTDMMATEEMVVVVPDDATKGLRIESVVLNLQYTGSKEKADAEIYQRVQSYQKYKQDNFHLVSTFKNRIYEWGVITSNQIVYIGLYIGIIFLISSACFLALQQLSEMSDNMERFNILKRLGVTQTEINHIIFIQILIYFMVPLTLAVLHSIIGIRVLSRTLTNLIGSHLFLSSIMTAGVLLLIYGSYFLVTYLSYKSIAKQMTR</sequence>
<dbReference type="EMBL" id="JACXAH010000005">
    <property type="protein sequence ID" value="MBD1371688.1"/>
    <property type="molecule type" value="Genomic_DNA"/>
</dbReference>
<dbReference type="InterPro" id="IPR003838">
    <property type="entry name" value="ABC3_permease_C"/>
</dbReference>
<feature type="transmembrane region" description="Helical" evidence="6">
    <location>
        <begin position="237"/>
        <end position="264"/>
    </location>
</feature>